<dbReference type="CDD" id="cd01347">
    <property type="entry name" value="ligand_gated_channel"/>
    <property type="match status" value="1"/>
</dbReference>
<keyword evidence="7" id="KW-0406">Ion transport</keyword>
<feature type="domain" description="TonB-dependent receptor plug" evidence="16">
    <location>
        <begin position="45"/>
        <end position="149"/>
    </location>
</feature>
<dbReference type="AlphaFoldDB" id="A0A931J4U6"/>
<keyword evidence="11 12" id="KW-0998">Cell outer membrane</keyword>
<evidence type="ECO:0000256" key="11">
    <source>
        <dbReference type="ARBA" id="ARBA00023237"/>
    </source>
</evidence>
<evidence type="ECO:0000256" key="14">
    <source>
        <dbReference type="SAM" id="SignalP"/>
    </source>
</evidence>
<accession>A0A931J4U6</accession>
<dbReference type="Proteomes" id="UP000613266">
    <property type="component" value="Unassembled WGS sequence"/>
</dbReference>
<dbReference type="SUPFAM" id="SSF56935">
    <property type="entry name" value="Porins"/>
    <property type="match status" value="1"/>
</dbReference>
<dbReference type="GO" id="GO:0009279">
    <property type="term" value="C:cell outer membrane"/>
    <property type="evidence" value="ECO:0007669"/>
    <property type="project" value="UniProtKB-SubCell"/>
</dbReference>
<evidence type="ECO:0000313" key="17">
    <source>
        <dbReference type="EMBL" id="MBH9576180.1"/>
    </source>
</evidence>
<evidence type="ECO:0000313" key="18">
    <source>
        <dbReference type="Proteomes" id="UP000613266"/>
    </source>
</evidence>
<keyword evidence="9 12" id="KW-0472">Membrane</keyword>
<evidence type="ECO:0000256" key="2">
    <source>
        <dbReference type="ARBA" id="ARBA00009810"/>
    </source>
</evidence>
<dbReference type="InterPro" id="IPR012910">
    <property type="entry name" value="Plug_dom"/>
</dbReference>
<evidence type="ECO:0000256" key="3">
    <source>
        <dbReference type="ARBA" id="ARBA00022448"/>
    </source>
</evidence>
<dbReference type="RefSeq" id="WP_198109784.1">
    <property type="nucleotide sequence ID" value="NZ_JAEDAK010000002.1"/>
</dbReference>
<evidence type="ECO:0000256" key="7">
    <source>
        <dbReference type="ARBA" id="ARBA00023065"/>
    </source>
</evidence>
<protein>
    <submittedName>
        <fullName evidence="17">TonB-dependent receptor</fullName>
    </submittedName>
</protein>
<keyword evidence="6 14" id="KW-0732">Signal</keyword>
<organism evidence="17 18">
    <name type="scientific">Inhella proteolytica</name>
    <dbReference type="NCBI Taxonomy" id="2795029"/>
    <lineage>
        <taxon>Bacteria</taxon>
        <taxon>Pseudomonadati</taxon>
        <taxon>Pseudomonadota</taxon>
        <taxon>Betaproteobacteria</taxon>
        <taxon>Burkholderiales</taxon>
        <taxon>Sphaerotilaceae</taxon>
        <taxon>Inhella</taxon>
    </lineage>
</organism>
<dbReference type="EMBL" id="JAEDAK010000002">
    <property type="protein sequence ID" value="MBH9576180.1"/>
    <property type="molecule type" value="Genomic_DNA"/>
</dbReference>
<dbReference type="Gene3D" id="2.40.170.20">
    <property type="entry name" value="TonB-dependent receptor, beta-barrel domain"/>
    <property type="match status" value="1"/>
</dbReference>
<keyword evidence="10 17" id="KW-0675">Receptor</keyword>
<comment type="caution">
    <text evidence="17">The sequence shown here is derived from an EMBL/GenBank/DDBJ whole genome shotgun (WGS) entry which is preliminary data.</text>
</comment>
<dbReference type="PANTHER" id="PTHR30069:SF53">
    <property type="entry name" value="COLICIN I RECEPTOR-RELATED"/>
    <property type="match status" value="1"/>
</dbReference>
<dbReference type="PANTHER" id="PTHR30069">
    <property type="entry name" value="TONB-DEPENDENT OUTER MEMBRANE RECEPTOR"/>
    <property type="match status" value="1"/>
</dbReference>
<feature type="chain" id="PRO_5037917511" evidence="14">
    <location>
        <begin position="16"/>
        <end position="603"/>
    </location>
</feature>
<evidence type="ECO:0000259" key="15">
    <source>
        <dbReference type="Pfam" id="PF00593"/>
    </source>
</evidence>
<keyword evidence="3 12" id="KW-0813">Transport</keyword>
<evidence type="ECO:0000256" key="12">
    <source>
        <dbReference type="PROSITE-ProRule" id="PRU01360"/>
    </source>
</evidence>
<dbReference type="InterPro" id="IPR036942">
    <property type="entry name" value="Beta-barrel_TonB_sf"/>
</dbReference>
<keyword evidence="5 12" id="KW-0812">Transmembrane</keyword>
<evidence type="ECO:0000256" key="1">
    <source>
        <dbReference type="ARBA" id="ARBA00004571"/>
    </source>
</evidence>
<comment type="subcellular location">
    <subcellularLocation>
        <location evidence="1 12">Cell outer membrane</location>
        <topology evidence="1 12">Multi-pass membrane protein</topology>
    </subcellularLocation>
</comment>
<feature type="signal peptide" evidence="14">
    <location>
        <begin position="1"/>
        <end position="15"/>
    </location>
</feature>
<evidence type="ECO:0000256" key="9">
    <source>
        <dbReference type="ARBA" id="ARBA00023136"/>
    </source>
</evidence>
<evidence type="ECO:0000259" key="16">
    <source>
        <dbReference type="Pfam" id="PF07715"/>
    </source>
</evidence>
<name>A0A931J4U6_9BURK</name>
<dbReference type="InterPro" id="IPR037066">
    <property type="entry name" value="Plug_dom_sf"/>
</dbReference>
<comment type="similarity">
    <text evidence="2 12 13">Belongs to the TonB-dependent receptor family.</text>
</comment>
<keyword evidence="4 12" id="KW-1134">Transmembrane beta strand</keyword>
<dbReference type="GO" id="GO:0006811">
    <property type="term" value="P:monoatomic ion transport"/>
    <property type="evidence" value="ECO:0007669"/>
    <property type="project" value="UniProtKB-KW"/>
</dbReference>
<gene>
    <name evidence="17" type="ORF">I7X39_04590</name>
</gene>
<keyword evidence="8 13" id="KW-0798">TonB box</keyword>
<dbReference type="InterPro" id="IPR039426">
    <property type="entry name" value="TonB-dep_rcpt-like"/>
</dbReference>
<dbReference type="PROSITE" id="PS52016">
    <property type="entry name" value="TONB_DEPENDENT_REC_3"/>
    <property type="match status" value="1"/>
</dbReference>
<dbReference type="InterPro" id="IPR000531">
    <property type="entry name" value="Beta-barrel_TonB"/>
</dbReference>
<dbReference type="GO" id="GO:0015889">
    <property type="term" value="P:cobalamin transport"/>
    <property type="evidence" value="ECO:0007669"/>
    <property type="project" value="TreeGrafter"/>
</dbReference>
<feature type="domain" description="TonB-dependent receptor-like beta-barrel" evidence="15">
    <location>
        <begin position="195"/>
        <end position="576"/>
    </location>
</feature>
<evidence type="ECO:0000256" key="6">
    <source>
        <dbReference type="ARBA" id="ARBA00022729"/>
    </source>
</evidence>
<evidence type="ECO:0000256" key="4">
    <source>
        <dbReference type="ARBA" id="ARBA00022452"/>
    </source>
</evidence>
<evidence type="ECO:0000256" key="5">
    <source>
        <dbReference type="ARBA" id="ARBA00022692"/>
    </source>
</evidence>
<keyword evidence="18" id="KW-1185">Reference proteome</keyword>
<reference evidence="17" key="1">
    <citation type="submission" date="2020-12" db="EMBL/GenBank/DDBJ databases">
        <title>The genome sequence of Inhella sp. 1Y17.</title>
        <authorList>
            <person name="Liu Y."/>
        </authorList>
    </citation>
    <scope>NUCLEOTIDE SEQUENCE</scope>
    <source>
        <strain evidence="17">1Y17</strain>
    </source>
</reference>
<dbReference type="Pfam" id="PF07715">
    <property type="entry name" value="Plug"/>
    <property type="match status" value="1"/>
</dbReference>
<dbReference type="Gene3D" id="2.170.130.10">
    <property type="entry name" value="TonB-dependent receptor, plug domain"/>
    <property type="match status" value="1"/>
</dbReference>
<evidence type="ECO:0000256" key="13">
    <source>
        <dbReference type="RuleBase" id="RU003357"/>
    </source>
</evidence>
<evidence type="ECO:0000256" key="10">
    <source>
        <dbReference type="ARBA" id="ARBA00023170"/>
    </source>
</evidence>
<proteinExistence type="inferred from homology"/>
<sequence>MALAASLFCAAGAQAQVSSLSQSLSSTQLDAVVLTAQRLPQRVDQALAQVTVIDRAEIEAQAGRTLVELLAAQPGIQFWSNGGAGKLATVSMRGLEGRHTLLLIDGVRYGSATAGIPIWDNLPLDAVERIEIVRGPLSALYGSDAVGGVVQIFTRKGTPGLALHGRLAAGSHGQRQAAAGLRWAAGPWEAALGLQASRDDGFSATNARAQFGNHNPDRDGFDQDAVNLRLGLQLAGDWRLEALALDSRGETQFDDGPGRDARAKLRSQVLSLQASGTLASGWRQRLRAARALDENDTVVGAFGTGLTASTQKQLSWEHNLATPVGELLGVLERNEQSVQRPGAPYAVTQRTITGLGLGLNGRAERHHWQLAARRDRNSQFGGQTTGSAAYGLDLNEQLRATASWGSSFAAPNFNQLYFPNFGNPKLLPEEGTHRELGLRWVQGTHQVRVTAFEHRIRGYITSGQNPTNVPRAEIEGLSLGWEASWQGGWSLNASLEALNPRNLSNDKLLVRRAKEHLRLALQRDLGAWTAGAQLRSVGDSYENATNTMKLDGYTVLDLHAQWRLAPEWALGLKLNNAADVAYETAYGFNQPRREWLLTLRYGR</sequence>
<dbReference type="Pfam" id="PF00593">
    <property type="entry name" value="TonB_dep_Rec_b-barrel"/>
    <property type="match status" value="1"/>
</dbReference>
<evidence type="ECO:0000256" key="8">
    <source>
        <dbReference type="ARBA" id="ARBA00023077"/>
    </source>
</evidence>